<keyword evidence="4" id="KW-1185">Reference proteome</keyword>
<dbReference type="PANTHER" id="PTHR35734">
    <property type="entry name" value="OS01G0805200 PROTEIN"/>
    <property type="match status" value="1"/>
</dbReference>
<dbReference type="AlphaFoldDB" id="A0AAW1QTF8"/>
<comment type="caution">
    <text evidence="3">The sequence shown here is derived from an EMBL/GenBank/DDBJ whole genome shotgun (WGS) entry which is preliminary data.</text>
</comment>
<evidence type="ECO:0000313" key="4">
    <source>
        <dbReference type="Proteomes" id="UP001489004"/>
    </source>
</evidence>
<organism evidence="3 4">
    <name type="scientific">[Myrmecia] bisecta</name>
    <dbReference type="NCBI Taxonomy" id="41462"/>
    <lineage>
        <taxon>Eukaryota</taxon>
        <taxon>Viridiplantae</taxon>
        <taxon>Chlorophyta</taxon>
        <taxon>core chlorophytes</taxon>
        <taxon>Trebouxiophyceae</taxon>
        <taxon>Trebouxiales</taxon>
        <taxon>Trebouxiaceae</taxon>
        <taxon>Myrmecia</taxon>
    </lineage>
</organism>
<evidence type="ECO:0000313" key="3">
    <source>
        <dbReference type="EMBL" id="KAK9824533.1"/>
    </source>
</evidence>
<feature type="transmembrane region" description="Helical" evidence="2">
    <location>
        <begin position="187"/>
        <end position="208"/>
    </location>
</feature>
<dbReference type="Proteomes" id="UP001489004">
    <property type="component" value="Unassembled WGS sequence"/>
</dbReference>
<keyword evidence="2" id="KW-0472">Membrane</keyword>
<feature type="transmembrane region" description="Helical" evidence="2">
    <location>
        <begin position="69"/>
        <end position="89"/>
    </location>
</feature>
<dbReference type="EMBL" id="JALJOR010000002">
    <property type="protein sequence ID" value="KAK9824533.1"/>
    <property type="molecule type" value="Genomic_DNA"/>
</dbReference>
<dbReference type="PANTHER" id="PTHR35734:SF1">
    <property type="entry name" value="OS01G0805200 PROTEIN"/>
    <property type="match status" value="1"/>
</dbReference>
<feature type="compositionally biased region" description="Basic and acidic residues" evidence="1">
    <location>
        <begin position="19"/>
        <end position="28"/>
    </location>
</feature>
<keyword evidence="2" id="KW-1133">Transmembrane helix</keyword>
<name>A0AAW1QTF8_9CHLO</name>
<feature type="transmembrane region" description="Helical" evidence="2">
    <location>
        <begin position="368"/>
        <end position="387"/>
    </location>
</feature>
<proteinExistence type="predicted"/>
<feature type="region of interest" description="Disordered" evidence="1">
    <location>
        <begin position="9"/>
        <end position="28"/>
    </location>
</feature>
<feature type="transmembrane region" description="Helical" evidence="2">
    <location>
        <begin position="253"/>
        <end position="272"/>
    </location>
</feature>
<feature type="transmembrane region" description="Helical" evidence="2">
    <location>
        <begin position="39"/>
        <end position="57"/>
    </location>
</feature>
<evidence type="ECO:0000256" key="1">
    <source>
        <dbReference type="SAM" id="MobiDB-lite"/>
    </source>
</evidence>
<dbReference type="Pfam" id="PF11460">
    <property type="entry name" value="DUF3007"/>
    <property type="match status" value="1"/>
</dbReference>
<evidence type="ECO:0000256" key="2">
    <source>
        <dbReference type="SAM" id="Phobius"/>
    </source>
</evidence>
<accession>A0AAW1QTF8</accession>
<gene>
    <name evidence="3" type="ORF">WJX72_011140</name>
</gene>
<dbReference type="InterPro" id="IPR021562">
    <property type="entry name" value="DUF3007"/>
</dbReference>
<feature type="transmembrane region" description="Helical" evidence="2">
    <location>
        <begin position="302"/>
        <end position="320"/>
    </location>
</feature>
<sequence>MVAARCRRARAVASSSPPPDRDSQLSKKSTEFGYSRKDVLLIGGGLIGLGYAMYYGLQAIGVSPGMAGNVVQLVIFLGICIGWISSYLFRVANKDMTYVKQLEEYENAVMQKRLEEMPETERERLLEESDFIKSAATMTWMIGQGNDAGPDHAQQRGQAVQLGLDLRFSNSQLERDFKREQAETYQYVDAGWAVLSTMLVILLLPRLFARAEPWEVVLASTALPVAALPVYVHRHHQEFWLRQRGKLLGASRLYKSMLAIILSKYYVPHMAVTAWLQLFRYLLLNGRVAVLLHLAIGMRVSFFEFLIIQVAVVAMLVPLAPHICMVDTPHGGAAHKLFIRMRRLLSSATSLLSVDGLTDSPDHACVTVLLYLQILAGIVVPGLILYLHERAWRFKFAAQHGAALYSCTEDSTRLFVCLPEALA</sequence>
<keyword evidence="2" id="KW-0812">Transmembrane</keyword>
<reference evidence="3 4" key="1">
    <citation type="journal article" date="2024" name="Nat. Commun.">
        <title>Phylogenomics reveals the evolutionary origins of lichenization in chlorophyte algae.</title>
        <authorList>
            <person name="Puginier C."/>
            <person name="Libourel C."/>
            <person name="Otte J."/>
            <person name="Skaloud P."/>
            <person name="Haon M."/>
            <person name="Grisel S."/>
            <person name="Petersen M."/>
            <person name="Berrin J.G."/>
            <person name="Delaux P.M."/>
            <person name="Dal Grande F."/>
            <person name="Keller J."/>
        </authorList>
    </citation>
    <scope>NUCLEOTIDE SEQUENCE [LARGE SCALE GENOMIC DNA]</scope>
    <source>
        <strain evidence="3 4">SAG 2043</strain>
    </source>
</reference>
<protein>
    <submittedName>
        <fullName evidence="3">Uncharacterized protein</fullName>
    </submittedName>
</protein>